<organism evidence="2 3">
    <name type="scientific">Streptomyces rubrolavendulae</name>
    <dbReference type="NCBI Taxonomy" id="285473"/>
    <lineage>
        <taxon>Bacteria</taxon>
        <taxon>Bacillati</taxon>
        <taxon>Actinomycetota</taxon>
        <taxon>Actinomycetes</taxon>
        <taxon>Kitasatosporales</taxon>
        <taxon>Streptomycetaceae</taxon>
        <taxon>Streptomyces</taxon>
    </lineage>
</organism>
<dbReference type="Pfam" id="PF00583">
    <property type="entry name" value="Acetyltransf_1"/>
    <property type="match status" value="1"/>
</dbReference>
<dbReference type="GeneID" id="33067992"/>
<name>A0A1D8GAM4_9ACTN</name>
<reference evidence="2 3" key="1">
    <citation type="submission" date="2016-09" db="EMBL/GenBank/DDBJ databases">
        <title>Streptomyces rubrolavendulae MJM4426 Genome sequencing and assembly.</title>
        <authorList>
            <person name="Kim J.-G."/>
        </authorList>
    </citation>
    <scope>NUCLEOTIDE SEQUENCE [LARGE SCALE GENOMIC DNA]</scope>
    <source>
        <strain evidence="2 3">MJM4426</strain>
    </source>
</reference>
<protein>
    <submittedName>
        <fullName evidence="2">Acetyltransferase (GNAT) family protein</fullName>
    </submittedName>
</protein>
<accession>A0A1D8GAM4</accession>
<gene>
    <name evidence="2" type="ORF">A4G23_05390</name>
</gene>
<dbReference type="Proteomes" id="UP000095349">
    <property type="component" value="Chromosome"/>
</dbReference>
<dbReference type="InterPro" id="IPR000182">
    <property type="entry name" value="GNAT_dom"/>
</dbReference>
<dbReference type="Gene3D" id="3.40.630.30">
    <property type="match status" value="1"/>
</dbReference>
<evidence type="ECO:0000259" key="1">
    <source>
        <dbReference type="PROSITE" id="PS51186"/>
    </source>
</evidence>
<dbReference type="GO" id="GO:0016747">
    <property type="term" value="F:acyltransferase activity, transferring groups other than amino-acyl groups"/>
    <property type="evidence" value="ECO:0007669"/>
    <property type="project" value="InterPro"/>
</dbReference>
<dbReference type="PATRIC" id="fig|285473.5.peg.5681"/>
<dbReference type="PROSITE" id="PS51186">
    <property type="entry name" value="GNAT"/>
    <property type="match status" value="1"/>
</dbReference>
<dbReference type="PANTHER" id="PTHR42791:SF1">
    <property type="entry name" value="N-ACETYLTRANSFERASE DOMAIN-CONTAINING PROTEIN"/>
    <property type="match status" value="1"/>
</dbReference>
<dbReference type="InterPro" id="IPR016181">
    <property type="entry name" value="Acyl_CoA_acyltransferase"/>
</dbReference>
<dbReference type="RefSeq" id="WP_069979267.1">
    <property type="nucleotide sequence ID" value="NZ_CP017316.1"/>
</dbReference>
<dbReference type="CDD" id="cd04301">
    <property type="entry name" value="NAT_SF"/>
    <property type="match status" value="1"/>
</dbReference>
<dbReference type="SUPFAM" id="SSF55729">
    <property type="entry name" value="Acyl-CoA N-acyltransferases (Nat)"/>
    <property type="match status" value="1"/>
</dbReference>
<keyword evidence="3" id="KW-1185">Reference proteome</keyword>
<dbReference type="AlphaFoldDB" id="A0A1D8GAM4"/>
<dbReference type="InterPro" id="IPR052523">
    <property type="entry name" value="Trichothecene_AcTrans"/>
</dbReference>
<dbReference type="PANTHER" id="PTHR42791">
    <property type="entry name" value="GNAT FAMILY ACETYLTRANSFERASE"/>
    <property type="match status" value="1"/>
</dbReference>
<dbReference type="STRING" id="285473.A4G23_05390"/>
<dbReference type="KEGG" id="srn:A4G23_05390"/>
<proteinExistence type="predicted"/>
<feature type="domain" description="N-acetyltransferase" evidence="1">
    <location>
        <begin position="19"/>
        <end position="197"/>
    </location>
</feature>
<evidence type="ECO:0000313" key="2">
    <source>
        <dbReference type="EMBL" id="AOT62492.1"/>
    </source>
</evidence>
<sequence length="197" mass="20568">MAEAAGSWRIDTDPDPAACAVVLAAAFAREPAVSWICDGSAPRRTHWFRAVLRAHAGLAGARRSALVDAEGRLIAAAVLTPPGARPDLWARALWTARTGLRCGPRALGRTLRHLAVTDGGAPAGAWTLEFIGVRPESAGRGAGRLLLDHVLASTPSGLHLTTADPANVSLYRHFGFTVSRVTPLGPLSVTSMTRAGA</sequence>
<keyword evidence="2" id="KW-0808">Transferase</keyword>
<dbReference type="EMBL" id="CP017316">
    <property type="protein sequence ID" value="AOT62492.1"/>
    <property type="molecule type" value="Genomic_DNA"/>
</dbReference>
<dbReference type="OrthoDB" id="7057833at2"/>
<evidence type="ECO:0000313" key="3">
    <source>
        <dbReference type="Proteomes" id="UP000095349"/>
    </source>
</evidence>